<dbReference type="OrthoDB" id="9994905at2759"/>
<organism evidence="8 9">
    <name type="scientific">Aphis craccivora</name>
    <name type="common">Cowpea aphid</name>
    <dbReference type="NCBI Taxonomy" id="307492"/>
    <lineage>
        <taxon>Eukaryota</taxon>
        <taxon>Metazoa</taxon>
        <taxon>Ecdysozoa</taxon>
        <taxon>Arthropoda</taxon>
        <taxon>Hexapoda</taxon>
        <taxon>Insecta</taxon>
        <taxon>Pterygota</taxon>
        <taxon>Neoptera</taxon>
        <taxon>Paraneoptera</taxon>
        <taxon>Hemiptera</taxon>
        <taxon>Sternorrhyncha</taxon>
        <taxon>Aphidomorpha</taxon>
        <taxon>Aphidoidea</taxon>
        <taxon>Aphididae</taxon>
        <taxon>Aphidini</taxon>
        <taxon>Aphis</taxon>
        <taxon>Aphis</taxon>
    </lineage>
</organism>
<dbReference type="PANTHER" id="PTHR46005:SF4">
    <property type="entry name" value="RHO GTPASE-ACTIVATING PROTEIN 190"/>
    <property type="match status" value="1"/>
</dbReference>
<dbReference type="Pfam" id="PF23083">
    <property type="entry name" value="FF_RHG35_4th"/>
    <property type="match status" value="1"/>
</dbReference>
<dbReference type="InterPro" id="IPR051978">
    <property type="entry name" value="Rho-GAP_domain"/>
</dbReference>
<feature type="domain" description="FF" evidence="5">
    <location>
        <begin position="468"/>
        <end position="530"/>
    </location>
</feature>
<keyword evidence="2" id="KW-0677">Repeat</keyword>
<proteinExistence type="predicted"/>
<evidence type="ECO:0000259" key="7">
    <source>
        <dbReference type="PROSITE" id="PS51853"/>
    </source>
</evidence>
<feature type="compositionally biased region" description="Polar residues" evidence="3">
    <location>
        <begin position="1353"/>
        <end position="1362"/>
    </location>
</feature>
<feature type="compositionally biased region" description="Basic residues" evidence="3">
    <location>
        <begin position="1321"/>
        <end position="1331"/>
    </location>
</feature>
<feature type="compositionally biased region" description="Polar residues" evidence="3">
    <location>
        <begin position="1517"/>
        <end position="1530"/>
    </location>
</feature>
<feature type="domain" description="PG2 pseudoGTPase" evidence="7">
    <location>
        <begin position="822"/>
        <end position="986"/>
    </location>
</feature>
<name>A0A6G0Z4W9_APHCR</name>
<dbReference type="GO" id="GO:0005525">
    <property type="term" value="F:GTP binding"/>
    <property type="evidence" value="ECO:0007669"/>
    <property type="project" value="InterPro"/>
</dbReference>
<keyword evidence="9" id="KW-1185">Reference proteome</keyword>
<dbReference type="GO" id="GO:0008361">
    <property type="term" value="P:regulation of cell size"/>
    <property type="evidence" value="ECO:0007669"/>
    <property type="project" value="TreeGrafter"/>
</dbReference>
<dbReference type="PROSITE" id="PS51852">
    <property type="entry name" value="PG1"/>
    <property type="match status" value="1"/>
</dbReference>
<dbReference type="InterPro" id="IPR000198">
    <property type="entry name" value="RhoGAP_dom"/>
</dbReference>
<dbReference type="SUPFAM" id="SSF52540">
    <property type="entry name" value="P-loop containing nucleoside triphosphate hydrolases"/>
    <property type="match status" value="1"/>
</dbReference>
<feature type="region of interest" description="Disordered" evidence="3">
    <location>
        <begin position="1517"/>
        <end position="1593"/>
    </location>
</feature>
<dbReference type="Pfam" id="PF19518">
    <property type="entry name" value="RhoGAP_pG1_pG2"/>
    <property type="match status" value="1"/>
</dbReference>
<dbReference type="InterPro" id="IPR008936">
    <property type="entry name" value="Rho_GTPase_activation_prot"/>
</dbReference>
<dbReference type="Pfam" id="PF16512">
    <property type="entry name" value="RhoGAP-FF1"/>
    <property type="match status" value="1"/>
</dbReference>
<dbReference type="PROSITE" id="PS51853">
    <property type="entry name" value="PG2"/>
    <property type="match status" value="1"/>
</dbReference>
<sequence>MYHRLENLKSKCSFQSPIYATLTKRQNKSEVSEMAKKNDTSRWINVSVVGLSGTEKEKGAVGIGKSCLCNRFMRFFADDFNVDHISVLSQSDFSGRVVNNDHFLYWGDVTKTSEEGVDFTFQVIEQTEFIDDSSFQPFKGGKMEPYTKRCAATKITSAEKLMYICKNQLGIEKEYEQKVLPDGKFNVDGFLCVFDVSVVPSRSIEKQLEAVTNILFNVIKTKKPVVLVTTKNDEFNEAYVREVEKLVSRKEFKGAIPIVETSAHQNINVDTAFIALAHLIDRFKGRTKIVPYLESVRMRKEVLENTTDAYQTLIQSQVTDYRALWSQTSKKISKCDEYIKYRDIFGSDKAQRLFRRHVKMLKDEQVSKRVQNYMEMLPDILQELVPEISTLKDGDWPTVQKHIKEHPDFNHYFYKCPDDIPWTECELELQEEGSERDEKRIPCDVLETGEAESVFKNHANNLQLEQNRQEWKKQFKQLLQEAGYVTPGKPMSEVRVLFMGRECFEALSHDDCQYIYDKHQKSIIEKAKHNFQELLLEHADLFYHFKSIAPTGTITQDDIKEITDDLKEDSRYKALDRLDQDRKLMLFQHLGFVHCPIREHCPAFPNCMDALIEKLLSDRVQKPTSGNNKQWMIKSDNNLHLVILGSNGLADEFSTKLKTQCDNKEYELDNQIYKLKYRVINGDVNLSQNSFQTPDFKPNGCVCVYSNSESFEYIRDSLEKTLLSNLEKDDKLPFQGLPIILLYISESGTGQKDLTLQKEGQSLADSLQCPFIDMPVNDGDSSMFDADLISNALKLLVESITHRIGFLNEYQSIMDPSDPDIRIIMCMFCDDPYSVESILAPLLSHQCCYLSGDRSIILETFLGSSKRKVEVIMSSYHGANAFREELVHGFILSYYAKRKASLATLNGFSCSSFSTNTPNLPIQIMAVTEPVGTNSFHNDISQQLLNDGSSIADRLKAQFVTLINSSMHKSSFYTPFFKDVWEKKSEIEQAFHMEEPTNYRKINPLSKIEYSKMNLSSHDGSSNNIYGRLPCGITQDDDSYSLTHSRENLMSPSDDSDTFSPVDNMLHGTNNNLDKQQVMCYLKIKCHASKRVMIIQKTSSSSNFSINVSEFEFNLKYDFRSIHLRLGGGITGFQVFPRPTTPPEPAPPDHAGLGINNNSQMIASNSSLDEITSDVSGSRESLATHDSGWVDDSVFMQCAPNNESLWINNYSKHAFTTGRHMSKSRIKNSNHTMKQPGKLNMKDYTLVTDAISRMNLISGKEQYNRPYNSGSSSYNCAPLATPENVDLGSEYAQVKDAMPGHYPFDGDYSYTLVQDNLAASSKHKLRHRREKGRPNYSDSDSDWSSIERREPLYNSSNDTFSKLSRRSATQKRSKKKRTAIPVATPKVPSFNISSNGCSMNFNSLSGQLGTFYSEDASNEIKNTNNMPTPHHQPNSDSSTDNSDDKPNVWVHPSVRLMEKRSLRYKRKQMVAPQPPVIPSGALSNKDCHNITENESMYSTRSSHMHDMSYNFDEESSLDVSSPRCLNSPSAIGNLKGKEDDKSIRRKEKQRAKEEIKLEKRRLKEEKHRKIAEEREKKKKSKVKTSGSPMTHQPTLENFVQSENNVIPLLLEKCVKFIEVEGLDSEGLYRVPGNRSHVELLFQRFEDDNDINVTNLDIPVNAVATALKDFFSKKLPPLFTEDLMDELEDLSVKADRSCRLIALRNLLKKLPNVNFEILKFIFRHFVRVAENCKANSMDSKNIAICWWPTLLPIEFNDMGRFEQLRPHLEDTVQTMIDQYPFLFCGKDAFVMV</sequence>
<dbReference type="InterPro" id="IPR002713">
    <property type="entry name" value="FF_domain"/>
</dbReference>
<dbReference type="SMART" id="SM00324">
    <property type="entry name" value="RhoGAP"/>
    <property type="match status" value="1"/>
</dbReference>
<evidence type="ECO:0000259" key="4">
    <source>
        <dbReference type="PROSITE" id="PS50238"/>
    </source>
</evidence>
<dbReference type="InterPro" id="IPR001806">
    <property type="entry name" value="Small_GTPase"/>
</dbReference>
<dbReference type="GO" id="GO:0007266">
    <property type="term" value="P:Rho protein signal transduction"/>
    <property type="evidence" value="ECO:0007669"/>
    <property type="project" value="TreeGrafter"/>
</dbReference>
<dbReference type="InterPro" id="IPR045786">
    <property type="entry name" value="RhoGAP_pG1_pG2"/>
</dbReference>
<dbReference type="InterPro" id="IPR027417">
    <property type="entry name" value="P-loop_NTPase"/>
</dbReference>
<evidence type="ECO:0000259" key="5">
    <source>
        <dbReference type="PROSITE" id="PS51676"/>
    </source>
</evidence>
<dbReference type="InterPro" id="IPR057284">
    <property type="entry name" value="FF_RHG35_4th"/>
</dbReference>
<dbReference type="InterPro" id="IPR039007">
    <property type="entry name" value="pG1"/>
</dbReference>
<feature type="compositionally biased region" description="Polar residues" evidence="3">
    <location>
        <begin position="1584"/>
        <end position="1593"/>
    </location>
</feature>
<feature type="compositionally biased region" description="Basic and acidic residues" evidence="3">
    <location>
        <begin position="1550"/>
        <end position="1575"/>
    </location>
</feature>
<feature type="region of interest" description="Disordered" evidence="3">
    <location>
        <begin position="1320"/>
        <end position="1382"/>
    </location>
</feature>
<evidence type="ECO:0000256" key="1">
    <source>
        <dbReference type="ARBA" id="ARBA00022468"/>
    </source>
</evidence>
<evidence type="ECO:0000313" key="9">
    <source>
        <dbReference type="Proteomes" id="UP000478052"/>
    </source>
</evidence>
<dbReference type="Proteomes" id="UP000478052">
    <property type="component" value="Unassembled WGS sequence"/>
</dbReference>
<accession>A0A6G0Z4W9</accession>
<dbReference type="GO" id="GO:0005829">
    <property type="term" value="C:cytosol"/>
    <property type="evidence" value="ECO:0007669"/>
    <property type="project" value="TreeGrafter"/>
</dbReference>
<evidence type="ECO:0000256" key="2">
    <source>
        <dbReference type="ARBA" id="ARBA00022737"/>
    </source>
</evidence>
<dbReference type="PROSITE" id="PS51676">
    <property type="entry name" value="FF"/>
    <property type="match status" value="1"/>
</dbReference>
<evidence type="ECO:0000259" key="6">
    <source>
        <dbReference type="PROSITE" id="PS51852"/>
    </source>
</evidence>
<dbReference type="PROSITE" id="PS50238">
    <property type="entry name" value="RHOGAP"/>
    <property type="match status" value="1"/>
</dbReference>
<gene>
    <name evidence="8" type="ORF">FWK35_00015975</name>
</gene>
<dbReference type="EMBL" id="VUJU01001383">
    <property type="protein sequence ID" value="KAF0765520.1"/>
    <property type="molecule type" value="Genomic_DNA"/>
</dbReference>
<protein>
    <submittedName>
        <fullName evidence="8">Rho GTPase-activating protein 190 isoform X2</fullName>
    </submittedName>
</protein>
<dbReference type="GO" id="GO:0005096">
    <property type="term" value="F:GTPase activator activity"/>
    <property type="evidence" value="ECO:0007669"/>
    <property type="project" value="UniProtKB-KW"/>
</dbReference>
<feature type="region of interest" description="Disordered" evidence="3">
    <location>
        <begin position="1419"/>
        <end position="1448"/>
    </location>
</feature>
<feature type="compositionally biased region" description="Basic residues" evidence="3">
    <location>
        <begin position="1363"/>
        <end position="1378"/>
    </location>
</feature>
<feature type="domain" description="Rho-GAP" evidence="4">
    <location>
        <begin position="1593"/>
        <end position="1782"/>
    </location>
</feature>
<evidence type="ECO:0000313" key="8">
    <source>
        <dbReference type="EMBL" id="KAF0765520.1"/>
    </source>
</evidence>
<evidence type="ECO:0000256" key="3">
    <source>
        <dbReference type="SAM" id="MobiDB-lite"/>
    </source>
</evidence>
<dbReference type="Gene3D" id="1.10.10.440">
    <property type="entry name" value="FF domain"/>
    <property type="match status" value="2"/>
</dbReference>
<dbReference type="Pfam" id="PF00071">
    <property type="entry name" value="Ras"/>
    <property type="match status" value="1"/>
</dbReference>
<dbReference type="CDD" id="cd22207">
    <property type="entry name" value="pseudoGTPaseD_p190RhoGAP"/>
    <property type="match status" value="1"/>
</dbReference>
<dbReference type="Gene3D" id="1.10.555.10">
    <property type="entry name" value="Rho GTPase activation protein"/>
    <property type="match status" value="1"/>
</dbReference>
<dbReference type="Pfam" id="PF00620">
    <property type="entry name" value="RhoGAP"/>
    <property type="match status" value="1"/>
</dbReference>
<keyword evidence="1" id="KW-0343">GTPase activation</keyword>
<dbReference type="Gene3D" id="3.40.50.300">
    <property type="entry name" value="P-loop containing nucleotide triphosphate hydrolases"/>
    <property type="match status" value="1"/>
</dbReference>
<feature type="domain" description="PG1 pseudoGTPase" evidence="6">
    <location>
        <begin position="633"/>
        <end position="806"/>
    </location>
</feature>
<dbReference type="PANTHER" id="PTHR46005">
    <property type="entry name" value="RHO GTPASE-ACTIVATING PROTEIN 190"/>
    <property type="match status" value="1"/>
</dbReference>
<dbReference type="GO" id="GO:0050770">
    <property type="term" value="P:regulation of axonogenesis"/>
    <property type="evidence" value="ECO:0007669"/>
    <property type="project" value="TreeGrafter"/>
</dbReference>
<dbReference type="GO" id="GO:0003924">
    <property type="term" value="F:GTPase activity"/>
    <property type="evidence" value="ECO:0007669"/>
    <property type="project" value="InterPro"/>
</dbReference>
<dbReference type="InterPro" id="IPR032835">
    <property type="entry name" value="RhoGAP-FF1"/>
</dbReference>
<dbReference type="InterPro" id="IPR036517">
    <property type="entry name" value="FF_domain_sf"/>
</dbReference>
<dbReference type="SUPFAM" id="SSF48350">
    <property type="entry name" value="GTPase activation domain, GAP"/>
    <property type="match status" value="1"/>
</dbReference>
<dbReference type="InterPro" id="IPR039006">
    <property type="entry name" value="RhoGAP_pG2"/>
</dbReference>
<comment type="caution">
    <text evidence="8">The sequence shown here is derived from an EMBL/GenBank/DDBJ whole genome shotgun (WGS) entry which is preliminary data.</text>
</comment>
<reference evidence="8 9" key="1">
    <citation type="submission" date="2019-08" db="EMBL/GenBank/DDBJ databases">
        <title>Whole genome of Aphis craccivora.</title>
        <authorList>
            <person name="Voronova N.V."/>
            <person name="Shulinski R.S."/>
            <person name="Bandarenka Y.V."/>
            <person name="Zhorov D.G."/>
            <person name="Warner D."/>
        </authorList>
    </citation>
    <scope>NUCLEOTIDE SEQUENCE [LARGE SCALE GENOMIC DNA]</scope>
    <source>
        <strain evidence="8">180601</strain>
        <tissue evidence="8">Whole Body</tissue>
    </source>
</reference>